<reference evidence="1 2" key="1">
    <citation type="submission" date="2020-01" db="EMBL/GenBank/DDBJ databases">
        <title>Insect and environment-associated Actinomycetes.</title>
        <authorList>
            <person name="Currrie C."/>
            <person name="Chevrette M."/>
            <person name="Carlson C."/>
            <person name="Stubbendieck R."/>
            <person name="Wendt-Pienkowski E."/>
        </authorList>
    </citation>
    <scope>NUCLEOTIDE SEQUENCE [LARGE SCALE GENOMIC DNA]</scope>
    <source>
        <strain evidence="1 2">SID11342</strain>
    </source>
</reference>
<comment type="caution">
    <text evidence="1">The sequence shown here is derived from an EMBL/GenBank/DDBJ whole genome shotgun (WGS) entry which is preliminary data.</text>
</comment>
<name>A0A6N9U6Z4_STRHA</name>
<dbReference type="RefSeq" id="WP_164348761.1">
    <property type="nucleotide sequence ID" value="NZ_JAAGLQ010000613.1"/>
</dbReference>
<proteinExistence type="predicted"/>
<dbReference type="Proteomes" id="UP000471293">
    <property type="component" value="Unassembled WGS sequence"/>
</dbReference>
<organism evidence="1 2">
    <name type="scientific">Streptomyces halstedii</name>
    <dbReference type="NCBI Taxonomy" id="1944"/>
    <lineage>
        <taxon>Bacteria</taxon>
        <taxon>Bacillati</taxon>
        <taxon>Actinomycetota</taxon>
        <taxon>Actinomycetes</taxon>
        <taxon>Kitasatosporales</taxon>
        <taxon>Streptomycetaceae</taxon>
        <taxon>Streptomyces</taxon>
    </lineage>
</organism>
<gene>
    <name evidence="1" type="ORF">G3I29_28655</name>
</gene>
<evidence type="ECO:0000313" key="2">
    <source>
        <dbReference type="Proteomes" id="UP000471293"/>
    </source>
</evidence>
<protein>
    <submittedName>
        <fullName evidence="1">Uncharacterized protein</fullName>
    </submittedName>
</protein>
<dbReference type="AlphaFoldDB" id="A0A6N9U6Z4"/>
<dbReference type="EMBL" id="JAAGLQ010000613">
    <property type="protein sequence ID" value="NEA19378.1"/>
    <property type="molecule type" value="Genomic_DNA"/>
</dbReference>
<sequence>MPHVHDRALRAAVYEYLNIPPREQDLTPDGVPLIDTADPDQQAFHGLLCSCLMSTERDPHPLEEPVGSKFPSLFRYFNRLAMRPDRLEIRTNTACRIASRLLPLHHPEHPRTSGIPGLRVLGMNSRRVRLVHLPTGGRLDLIESRASSGRRTRDTKSEFSYETSWHDEAGCRLWTNDVLSPQEAACTELWSPRPWTALHSSLLMRAIPLWNTFRIMPAWRQPRPGETFPTLFWVSNENKADVSKVVQLLTESPVKIPGAAYEADGRETGKLHLGDARIRLHSRLGA</sequence>
<evidence type="ECO:0000313" key="1">
    <source>
        <dbReference type="EMBL" id="NEA19378.1"/>
    </source>
</evidence>
<accession>A0A6N9U6Z4</accession>